<feature type="domain" description="Peptidase S49" evidence="6">
    <location>
        <begin position="408"/>
        <end position="552"/>
    </location>
</feature>
<dbReference type="OMA" id="KGQYLYC"/>
<dbReference type="Proteomes" id="UP000290189">
    <property type="component" value="Unassembled WGS sequence"/>
</dbReference>
<dbReference type="Pfam" id="PF01343">
    <property type="entry name" value="Peptidase_S49"/>
    <property type="match status" value="2"/>
</dbReference>
<dbReference type="OrthoDB" id="45421at2759"/>
<feature type="active site" description="Proton donor/acceptor" evidence="5">
    <location>
        <position position="223"/>
    </location>
</feature>
<dbReference type="AlphaFoldDB" id="A0A0G4ING2"/>
<protein>
    <recommendedName>
        <fullName evidence="6">Peptidase S49 domain-containing protein</fullName>
    </recommendedName>
</protein>
<reference evidence="7 9" key="1">
    <citation type="submission" date="2015-02" db="EMBL/GenBank/DDBJ databases">
        <authorList>
            <person name="Chooi Y.-H."/>
        </authorList>
    </citation>
    <scope>NUCLEOTIDE SEQUENCE [LARGE SCALE GENOMIC DNA]</scope>
    <source>
        <strain evidence="7">E3</strain>
    </source>
</reference>
<dbReference type="GO" id="GO:0008236">
    <property type="term" value="F:serine-type peptidase activity"/>
    <property type="evidence" value="ECO:0007669"/>
    <property type="project" value="UniProtKB-KW"/>
</dbReference>
<dbReference type="EMBL" id="CDSF01000077">
    <property type="protein sequence ID" value="CEO96853.1"/>
    <property type="molecule type" value="Genomic_DNA"/>
</dbReference>
<evidence type="ECO:0000256" key="4">
    <source>
        <dbReference type="ARBA" id="ARBA00022825"/>
    </source>
</evidence>
<evidence type="ECO:0000313" key="10">
    <source>
        <dbReference type="Proteomes" id="UP000290189"/>
    </source>
</evidence>
<dbReference type="InterPro" id="IPR002142">
    <property type="entry name" value="Peptidase_S49"/>
</dbReference>
<feature type="active site" description="Nucleophile" evidence="5">
    <location>
        <position position="421"/>
    </location>
</feature>
<name>A0A0G4ING2_PLABS</name>
<evidence type="ECO:0000313" key="7">
    <source>
        <dbReference type="EMBL" id="CEO96853.1"/>
    </source>
</evidence>
<geneLocation type="mitochondrion" evidence="8"/>
<accession>A0A0G4ING2</accession>
<evidence type="ECO:0000256" key="3">
    <source>
        <dbReference type="ARBA" id="ARBA00022801"/>
    </source>
</evidence>
<dbReference type="CDD" id="cd07023">
    <property type="entry name" value="S49_Sppa_N_C"/>
    <property type="match status" value="1"/>
</dbReference>
<keyword evidence="4" id="KW-0720">Serine protease</keyword>
<keyword evidence="9" id="KW-1185">Reference proteome</keyword>
<keyword evidence="2" id="KW-0645">Protease</keyword>
<dbReference type="GO" id="GO:0016020">
    <property type="term" value="C:membrane"/>
    <property type="evidence" value="ECO:0007669"/>
    <property type="project" value="InterPro"/>
</dbReference>
<dbReference type="Proteomes" id="UP000039324">
    <property type="component" value="Unassembled WGS sequence"/>
</dbReference>
<evidence type="ECO:0000313" key="8">
    <source>
        <dbReference type="EMBL" id="SPR01811.1"/>
    </source>
</evidence>
<evidence type="ECO:0000256" key="2">
    <source>
        <dbReference type="ARBA" id="ARBA00022670"/>
    </source>
</evidence>
<dbReference type="InterPro" id="IPR004634">
    <property type="entry name" value="Pept_S49_pIV"/>
</dbReference>
<proteinExistence type="inferred from homology"/>
<dbReference type="PANTHER" id="PTHR33209:SF1">
    <property type="entry name" value="PEPTIDASE S49 DOMAIN-CONTAINING PROTEIN"/>
    <property type="match status" value="1"/>
</dbReference>
<sequence length="631" mass="69561">MGSRGPSAGSLGRAIRDYCAEHMQDPRWLLTGFVGVCSAALIIAAKIKRAKYLSVPKNSIVRWKFDEMEITEAPIAPDTVDALVLKLKHKRSITFYDLIRAIERIGVDDRIKAFHVDFSTSGREGQQVHITLAQVQELHSAIRALRAMKDARLGSGAFELVAYTDTFESQLHYLLASAFDTRISMEPLGFFTMHGVVSERMFFGGVFEKLGITMKNYSVGKWKGALNTLCDSDYTPELREEMTRITACLNNQFSKTISDTRKIALDQVRQLTQQGPMLSASRCFQHRLVDALEFKKDRLPVSHDALTKAQKKSSRPVVNLSRLLDICQAHPKLPSKASSVGVALIYFSGLVMRGEHRFAASSVANALIVAGRDKNVHAIVFRLDSRGGDPIASDTILNAIEYVQDALGKPVVASFGSVAASGGYFIASSAARIVANPGTLTGSIGLAMLHPVVQQSTMDKIGANVHEIPETPARLSVFRDLDANGQERLKEFSEELYREFVQRVATGRNKSYDEIHAIAQGHVWTGEEALANGLVDAVGGLKESIEIAASLAREKLDEKQRLKRVHHRVTVFPKPVPLLQRLLKAQTTQDEFISLSARLYMYGLAIGRVALGDAVDQVRCQLAYNTGLHLM</sequence>
<dbReference type="PIRSF" id="PIRSF001217">
    <property type="entry name" value="Protease_4_SppA"/>
    <property type="match status" value="1"/>
</dbReference>
<gene>
    <name evidence="7" type="ORF">PBRA_005457</name>
    <name evidence="8" type="ORF">PLBR_LOCUS9026</name>
</gene>
<dbReference type="GO" id="GO:0006465">
    <property type="term" value="P:signal peptide processing"/>
    <property type="evidence" value="ECO:0007669"/>
    <property type="project" value="InterPro"/>
</dbReference>
<reference evidence="8 10" key="2">
    <citation type="submission" date="2018-03" db="EMBL/GenBank/DDBJ databases">
        <authorList>
            <person name="Fogelqvist J."/>
        </authorList>
    </citation>
    <scope>NUCLEOTIDE SEQUENCE [LARGE SCALE GENOMIC DNA]</scope>
</reference>
<evidence type="ECO:0000256" key="1">
    <source>
        <dbReference type="ARBA" id="ARBA00008683"/>
    </source>
</evidence>
<dbReference type="EMBL" id="OVEO01000019">
    <property type="protein sequence ID" value="SPR01811.1"/>
    <property type="molecule type" value="Genomic_DNA"/>
</dbReference>
<keyword evidence="3" id="KW-0378">Hydrolase</keyword>
<organism evidence="7 9">
    <name type="scientific">Plasmodiophora brassicae</name>
    <name type="common">Clubroot disease agent</name>
    <dbReference type="NCBI Taxonomy" id="37360"/>
    <lineage>
        <taxon>Eukaryota</taxon>
        <taxon>Sar</taxon>
        <taxon>Rhizaria</taxon>
        <taxon>Endomyxa</taxon>
        <taxon>Phytomyxea</taxon>
        <taxon>Plasmodiophorida</taxon>
        <taxon>Plasmodiophoridae</taxon>
        <taxon>Plasmodiophora</taxon>
    </lineage>
</organism>
<feature type="domain" description="Peptidase S49" evidence="6">
    <location>
        <begin position="160"/>
        <end position="297"/>
    </location>
</feature>
<evidence type="ECO:0000256" key="5">
    <source>
        <dbReference type="PIRSR" id="PIRSR001217-1"/>
    </source>
</evidence>
<comment type="similarity">
    <text evidence="1">Belongs to the peptidase S49 family.</text>
</comment>
<dbReference type="STRING" id="37360.A0A0G4ING2"/>
<dbReference type="InterPro" id="IPR047272">
    <property type="entry name" value="S49_SppA_C"/>
</dbReference>
<evidence type="ECO:0000313" key="9">
    <source>
        <dbReference type="Proteomes" id="UP000039324"/>
    </source>
</evidence>
<dbReference type="PANTHER" id="PTHR33209">
    <property type="entry name" value="PROTEASE 4"/>
    <property type="match status" value="1"/>
</dbReference>
<evidence type="ECO:0000259" key="6">
    <source>
        <dbReference type="Pfam" id="PF01343"/>
    </source>
</evidence>
<dbReference type="InterPro" id="IPR029045">
    <property type="entry name" value="ClpP/crotonase-like_dom_sf"/>
</dbReference>
<dbReference type="SUPFAM" id="SSF52096">
    <property type="entry name" value="ClpP/crotonase"/>
    <property type="match status" value="2"/>
</dbReference>
<dbReference type="Gene3D" id="3.90.226.10">
    <property type="entry name" value="2-enoyl-CoA Hydratase, Chain A, domain 1"/>
    <property type="match status" value="3"/>
</dbReference>
<keyword evidence="8" id="KW-0496">Mitochondrion</keyword>